<dbReference type="Proteomes" id="UP000701801">
    <property type="component" value="Unassembled WGS sequence"/>
</dbReference>
<feature type="compositionally biased region" description="Low complexity" evidence="1">
    <location>
        <begin position="28"/>
        <end position="39"/>
    </location>
</feature>
<evidence type="ECO:0000256" key="1">
    <source>
        <dbReference type="SAM" id="MobiDB-lite"/>
    </source>
</evidence>
<gene>
    <name evidence="2" type="ORF">HYALB_00000801</name>
</gene>
<evidence type="ECO:0000313" key="3">
    <source>
        <dbReference type="Proteomes" id="UP000701801"/>
    </source>
</evidence>
<evidence type="ECO:0000313" key="2">
    <source>
        <dbReference type="EMBL" id="CAG8978127.1"/>
    </source>
</evidence>
<evidence type="ECO:0008006" key="4">
    <source>
        <dbReference type="Google" id="ProtNLM"/>
    </source>
</evidence>
<organism evidence="2 3">
    <name type="scientific">Hymenoscyphus albidus</name>
    <dbReference type="NCBI Taxonomy" id="595503"/>
    <lineage>
        <taxon>Eukaryota</taxon>
        <taxon>Fungi</taxon>
        <taxon>Dikarya</taxon>
        <taxon>Ascomycota</taxon>
        <taxon>Pezizomycotina</taxon>
        <taxon>Leotiomycetes</taxon>
        <taxon>Helotiales</taxon>
        <taxon>Helotiaceae</taxon>
        <taxon>Hymenoscyphus</taxon>
    </lineage>
</organism>
<proteinExistence type="predicted"/>
<name>A0A9N9LT84_9HELO</name>
<sequence>MDDLPEKTICKTADESSQLPKNEDTATTEKTSSESTISENVQKPTLITLPEEVIELIIKQLHPVPSMCLALTARKFHRIHKAVHGKVSLNSRHENEFLSTLLVDCGETFPASMDQLATSSPSTVRRPSEEMSEARKDEPILVLRDFPEELLVQIMNELHPIHSVCLGLTARKFYRIHKEIHGQVTIRTNNSRVHIQQDHKIVTYLENGDGKLELSSLLEAWLTKQGFQWIILAQDRKSERTSKHLVWVLPGHYVADKIVQMWTGEIPEDEEIAYDGAKGYFINQVGIEHPNIFEFSIENM</sequence>
<feature type="compositionally biased region" description="Basic and acidic residues" evidence="1">
    <location>
        <begin position="1"/>
        <end position="14"/>
    </location>
</feature>
<feature type="region of interest" description="Disordered" evidence="1">
    <location>
        <begin position="1"/>
        <end position="39"/>
    </location>
</feature>
<comment type="caution">
    <text evidence="2">The sequence shown here is derived from an EMBL/GenBank/DDBJ whole genome shotgun (WGS) entry which is preliminary data.</text>
</comment>
<protein>
    <recommendedName>
        <fullName evidence="4">F-box domain-containing protein</fullName>
    </recommendedName>
</protein>
<keyword evidence="3" id="KW-1185">Reference proteome</keyword>
<dbReference type="AlphaFoldDB" id="A0A9N9LT84"/>
<reference evidence="2" key="1">
    <citation type="submission" date="2021-07" db="EMBL/GenBank/DDBJ databases">
        <authorList>
            <person name="Durling M."/>
        </authorList>
    </citation>
    <scope>NUCLEOTIDE SEQUENCE</scope>
</reference>
<dbReference type="OrthoDB" id="3565232at2759"/>
<dbReference type="EMBL" id="CAJVRM010000240">
    <property type="protein sequence ID" value="CAG8978127.1"/>
    <property type="molecule type" value="Genomic_DNA"/>
</dbReference>
<accession>A0A9N9LT84</accession>